<feature type="region of interest" description="Disordered" evidence="1">
    <location>
        <begin position="1"/>
        <end position="37"/>
    </location>
</feature>
<organism evidence="2">
    <name type="scientific">Nothobranchius furzeri</name>
    <name type="common">Turquoise killifish</name>
    <dbReference type="NCBI Taxonomy" id="105023"/>
    <lineage>
        <taxon>Eukaryota</taxon>
        <taxon>Metazoa</taxon>
        <taxon>Chordata</taxon>
        <taxon>Craniata</taxon>
        <taxon>Vertebrata</taxon>
        <taxon>Euteleostomi</taxon>
        <taxon>Actinopterygii</taxon>
        <taxon>Neopterygii</taxon>
        <taxon>Teleostei</taxon>
        <taxon>Neoteleostei</taxon>
        <taxon>Acanthomorphata</taxon>
        <taxon>Ovalentaria</taxon>
        <taxon>Atherinomorphae</taxon>
        <taxon>Cyprinodontiformes</taxon>
        <taxon>Nothobranchiidae</taxon>
        <taxon>Nothobranchius</taxon>
    </lineage>
</organism>
<proteinExistence type="predicted"/>
<sequence>MQPGNPAGKPKGGNRKSKRHEKQEALNGVNRQSKRQYNSVFQWVQQATRFFRTRVSLRLMLEPCTDKRSPLTGT</sequence>
<accession>A0A1A8VHT0</accession>
<reference evidence="2" key="1">
    <citation type="submission" date="2016-05" db="EMBL/GenBank/DDBJ databases">
        <authorList>
            <person name="Lavstsen T."/>
            <person name="Jespersen J.S."/>
        </authorList>
    </citation>
    <scope>NUCLEOTIDE SEQUENCE</scope>
    <source>
        <tissue evidence="2">Brain</tissue>
    </source>
</reference>
<gene>
    <name evidence="2" type="primary">Nfu_g_1_006965</name>
</gene>
<protein>
    <submittedName>
        <fullName evidence="2">Uncharacterized protein</fullName>
    </submittedName>
</protein>
<dbReference type="AlphaFoldDB" id="A0A1A8VHT0"/>
<reference evidence="2" key="2">
    <citation type="submission" date="2016-06" db="EMBL/GenBank/DDBJ databases">
        <title>The genome of a short-lived fish provides insights into sex chromosome evolution and the genetic control of aging.</title>
        <authorList>
            <person name="Reichwald K."/>
            <person name="Felder M."/>
            <person name="Petzold A."/>
            <person name="Koch P."/>
            <person name="Groth M."/>
            <person name="Platzer M."/>
        </authorList>
    </citation>
    <scope>NUCLEOTIDE SEQUENCE</scope>
    <source>
        <tissue evidence="2">Brain</tissue>
    </source>
</reference>
<name>A0A1A8VHT0_NOTFU</name>
<evidence type="ECO:0000256" key="1">
    <source>
        <dbReference type="SAM" id="MobiDB-lite"/>
    </source>
</evidence>
<evidence type="ECO:0000313" key="2">
    <source>
        <dbReference type="EMBL" id="SBS59431.1"/>
    </source>
</evidence>
<dbReference type="EMBL" id="HAEJ01018974">
    <property type="protein sequence ID" value="SBS59431.1"/>
    <property type="molecule type" value="Transcribed_RNA"/>
</dbReference>
<feature type="non-terminal residue" evidence="2">
    <location>
        <position position="74"/>
    </location>
</feature>